<organism evidence="15 16">
    <name type="scientific">Chiloscyllium punctatum</name>
    <name type="common">Brownbanded bambooshark</name>
    <name type="synonym">Hemiscyllium punctatum</name>
    <dbReference type="NCBI Taxonomy" id="137246"/>
    <lineage>
        <taxon>Eukaryota</taxon>
        <taxon>Metazoa</taxon>
        <taxon>Chordata</taxon>
        <taxon>Craniata</taxon>
        <taxon>Vertebrata</taxon>
        <taxon>Chondrichthyes</taxon>
        <taxon>Elasmobranchii</taxon>
        <taxon>Galeomorphii</taxon>
        <taxon>Galeoidea</taxon>
        <taxon>Orectolobiformes</taxon>
        <taxon>Hemiscylliidae</taxon>
        <taxon>Chiloscyllium</taxon>
    </lineage>
</organism>
<keyword evidence="4 13" id="KW-0812">Transmembrane</keyword>
<evidence type="ECO:0000256" key="9">
    <source>
        <dbReference type="ARBA" id="ARBA00022989"/>
    </source>
</evidence>
<dbReference type="InterPro" id="IPR020894">
    <property type="entry name" value="Cadherin_CS"/>
</dbReference>
<accession>A0A401SHL4</accession>
<keyword evidence="10 13" id="KW-0472">Membrane</keyword>
<dbReference type="PRINTS" id="PR00205">
    <property type="entry name" value="CADHERIN"/>
</dbReference>
<sequence>MAFLWKSRVSQWPVLCLILVYRTDFIFGNIRYSIPEELGLGTFVGNLAEDLGLEIKQLSERRLRIASENKEQYLTVNLETGILHIKEKIDREKLCEQDHSCVLMLQAVIENPLQIYRIEVDILDINDNAPFFQRQEVNLEISELTPLGTAFPLQRAFDADAGTNSVRSYQLSPNQYFTLKSQPDGGDAGIPEMILQRHLDREQEPNFGITLTAFDGGNPKKFGTTHIKFTVVDANDNVPVCEQNIYQVTLAENTAKDTVIVKVTAVDVDEGLNGEVIYSFSEHTPHKIRETFRLDATTGEISVNGLLDFEEVDRYQISVQAKDRGAHSVAVYCNVLVIVTDINDNAPEVILTTTSSTISENVSPDTVVAVLRVVDKDSKNAAEVSCRSPRTLPFKLITSFNNYYTLVTHGDIDREDVPEYNITIVCTDHGSPPLSVKETIQVQVSDVNDNAPHFTQPSFSMHVTENNVVGASIGSVSAFDPDFAQNAELSYWILDNLINGFPASTFVSINAINGMMSARQSFDFEHLTNFEVHVKVTDAGSPPLSSNVTVNVIVIDENDNAPVIVSPLPIKGSRTEETVPISAEPGYLVTKVTAKDADSGVNAQLSYELHRSSDESLFTIAQETGEIWTIRHFTRKDSNRIKLVILVRDNGTPPLSSSVTIYVSVQDDGKGKESSTGILGNPVPWKSGIKFYLMILFGATSLVLLLTIAFLGIMLHSRRNISCCWNTTCFSEKNSHQGIQKASINLQVPPNYTQAYENERFSQQFLYDPALNELMFLKLHDSAASMIRHKTGTCANAKDGKASISTNKHPVHEAYSSRPRDLEQSSFERCSSGQYGMGLYTSDKCEVEPDPRRLVEIHSRAL</sequence>
<feature type="transmembrane region" description="Helical" evidence="13">
    <location>
        <begin position="691"/>
        <end position="713"/>
    </location>
</feature>
<dbReference type="AlphaFoldDB" id="A0A401SHL4"/>
<comment type="subcellular location">
    <subcellularLocation>
        <location evidence="2">Cell membrane</location>
        <topology evidence="2">Single-pass type I membrane protein</topology>
    </subcellularLocation>
</comment>
<dbReference type="Pfam" id="PF00028">
    <property type="entry name" value="Cadherin"/>
    <property type="match status" value="5"/>
</dbReference>
<evidence type="ECO:0000256" key="8">
    <source>
        <dbReference type="ARBA" id="ARBA00022889"/>
    </source>
</evidence>
<evidence type="ECO:0000256" key="7">
    <source>
        <dbReference type="ARBA" id="ARBA00022837"/>
    </source>
</evidence>
<dbReference type="PROSITE" id="PS50268">
    <property type="entry name" value="CADHERIN_2"/>
    <property type="match status" value="6"/>
</dbReference>
<keyword evidence="6" id="KW-0677">Repeat</keyword>
<keyword evidence="8" id="KW-0130">Cell adhesion</keyword>
<evidence type="ECO:0000256" key="13">
    <source>
        <dbReference type="SAM" id="Phobius"/>
    </source>
</evidence>
<dbReference type="PROSITE" id="PS00232">
    <property type="entry name" value="CADHERIN_1"/>
    <property type="match status" value="3"/>
</dbReference>
<dbReference type="InterPro" id="IPR002126">
    <property type="entry name" value="Cadherin-like_dom"/>
</dbReference>
<dbReference type="Pfam" id="PF08266">
    <property type="entry name" value="Cadherin_2"/>
    <property type="match status" value="1"/>
</dbReference>
<evidence type="ECO:0000313" key="16">
    <source>
        <dbReference type="Proteomes" id="UP000287033"/>
    </source>
</evidence>
<dbReference type="CDD" id="cd11304">
    <property type="entry name" value="Cadherin_repeat"/>
    <property type="match status" value="6"/>
</dbReference>
<evidence type="ECO:0000256" key="4">
    <source>
        <dbReference type="ARBA" id="ARBA00022692"/>
    </source>
</evidence>
<keyword evidence="3" id="KW-1003">Cell membrane</keyword>
<dbReference type="STRING" id="137246.A0A401SHL4"/>
<dbReference type="FunFam" id="2.60.40.60:FF:000002">
    <property type="entry name" value="Protocadherin alpha 2"/>
    <property type="match status" value="1"/>
</dbReference>
<feature type="domain" description="Cadherin" evidence="14">
    <location>
        <begin position="455"/>
        <end position="564"/>
    </location>
</feature>
<dbReference type="FunFam" id="2.60.40.60:FF:000006">
    <property type="entry name" value="Protocadherin alpha 2"/>
    <property type="match status" value="1"/>
</dbReference>
<evidence type="ECO:0000256" key="3">
    <source>
        <dbReference type="ARBA" id="ARBA00022475"/>
    </source>
</evidence>
<dbReference type="Proteomes" id="UP000287033">
    <property type="component" value="Unassembled WGS sequence"/>
</dbReference>
<evidence type="ECO:0000256" key="12">
    <source>
        <dbReference type="PROSITE-ProRule" id="PRU00043"/>
    </source>
</evidence>
<evidence type="ECO:0000256" key="10">
    <source>
        <dbReference type="ARBA" id="ARBA00023136"/>
    </source>
</evidence>
<feature type="domain" description="Cadherin" evidence="14">
    <location>
        <begin position="133"/>
        <end position="241"/>
    </location>
</feature>
<evidence type="ECO:0000313" key="15">
    <source>
        <dbReference type="EMBL" id="GCC29835.1"/>
    </source>
</evidence>
<dbReference type="GO" id="GO:0007156">
    <property type="term" value="P:homophilic cell adhesion via plasma membrane adhesion molecules"/>
    <property type="evidence" value="ECO:0007669"/>
    <property type="project" value="InterPro"/>
</dbReference>
<dbReference type="FunFam" id="2.60.40.60:FF:000004">
    <property type="entry name" value="Protocadherin 1 gamma 2"/>
    <property type="match status" value="1"/>
</dbReference>
<dbReference type="FunFam" id="2.60.40.60:FF:000001">
    <property type="entry name" value="Protocadherin alpha 2"/>
    <property type="match status" value="1"/>
</dbReference>
<dbReference type="PANTHER" id="PTHR24028">
    <property type="entry name" value="CADHERIN-87A"/>
    <property type="match status" value="1"/>
</dbReference>
<dbReference type="InterPro" id="IPR050174">
    <property type="entry name" value="Protocadherin/Cadherin-CA"/>
</dbReference>
<dbReference type="OMA" id="NPLQIYR"/>
<keyword evidence="11" id="KW-0325">Glycoprotein</keyword>
<dbReference type="GO" id="GO:0005886">
    <property type="term" value="C:plasma membrane"/>
    <property type="evidence" value="ECO:0007669"/>
    <property type="project" value="UniProtKB-SubCell"/>
</dbReference>
<evidence type="ECO:0000256" key="5">
    <source>
        <dbReference type="ARBA" id="ARBA00022729"/>
    </source>
</evidence>
<evidence type="ECO:0000256" key="6">
    <source>
        <dbReference type="ARBA" id="ARBA00022737"/>
    </source>
</evidence>
<evidence type="ECO:0000256" key="2">
    <source>
        <dbReference type="ARBA" id="ARBA00004251"/>
    </source>
</evidence>
<dbReference type="FunFam" id="2.60.40.60:FF:000007">
    <property type="entry name" value="Protocadherin alpha 2"/>
    <property type="match status" value="1"/>
</dbReference>
<dbReference type="GO" id="GO:0005509">
    <property type="term" value="F:calcium ion binding"/>
    <property type="evidence" value="ECO:0007669"/>
    <property type="project" value="UniProtKB-UniRule"/>
</dbReference>
<evidence type="ECO:0000259" key="14">
    <source>
        <dbReference type="PROSITE" id="PS50268"/>
    </source>
</evidence>
<dbReference type="OrthoDB" id="6252479at2759"/>
<keyword evidence="7 12" id="KW-0106">Calcium</keyword>
<dbReference type="FunFam" id="2.60.40.60:FF:000129">
    <property type="entry name" value="protocadherin alpha-C2 isoform X1"/>
    <property type="match status" value="1"/>
</dbReference>
<name>A0A401SHL4_CHIPU</name>
<dbReference type="PANTHER" id="PTHR24028:SF236">
    <property type="entry name" value="PROTOCADHERIN GAMMA-C3"/>
    <property type="match status" value="1"/>
</dbReference>
<dbReference type="SUPFAM" id="SSF49313">
    <property type="entry name" value="Cadherin-like"/>
    <property type="match status" value="6"/>
</dbReference>
<gene>
    <name evidence="15" type="ORF">chiPu_0008277</name>
</gene>
<protein>
    <recommendedName>
        <fullName evidence="14">Cadherin domain-containing protein</fullName>
    </recommendedName>
</protein>
<evidence type="ECO:0000256" key="1">
    <source>
        <dbReference type="ARBA" id="ARBA00003436"/>
    </source>
</evidence>
<comment type="function">
    <text evidence="1">Potential calcium-dependent cell-adhesion protein. May be involved in the establishment and maintenance of specific neuronal connections in the brain.</text>
</comment>
<keyword evidence="16" id="KW-1185">Reference proteome</keyword>
<feature type="domain" description="Cadherin" evidence="14">
    <location>
        <begin position="350"/>
        <end position="454"/>
    </location>
</feature>
<dbReference type="EMBL" id="BEZZ01000269">
    <property type="protein sequence ID" value="GCC29835.1"/>
    <property type="molecule type" value="Genomic_DNA"/>
</dbReference>
<reference evidence="15 16" key="1">
    <citation type="journal article" date="2018" name="Nat. Ecol. Evol.">
        <title>Shark genomes provide insights into elasmobranch evolution and the origin of vertebrates.</title>
        <authorList>
            <person name="Hara Y"/>
            <person name="Yamaguchi K"/>
            <person name="Onimaru K"/>
            <person name="Kadota M"/>
            <person name="Koyanagi M"/>
            <person name="Keeley SD"/>
            <person name="Tatsumi K"/>
            <person name="Tanaka K"/>
            <person name="Motone F"/>
            <person name="Kageyama Y"/>
            <person name="Nozu R"/>
            <person name="Adachi N"/>
            <person name="Nishimura O"/>
            <person name="Nakagawa R"/>
            <person name="Tanegashima C"/>
            <person name="Kiyatake I"/>
            <person name="Matsumoto R"/>
            <person name="Murakumo K"/>
            <person name="Nishida K"/>
            <person name="Terakita A"/>
            <person name="Kuratani S"/>
            <person name="Sato K"/>
            <person name="Hyodo S Kuraku.S."/>
        </authorList>
    </citation>
    <scope>NUCLEOTIDE SEQUENCE [LARGE SCALE GENOMIC DNA]</scope>
</reference>
<dbReference type="SMART" id="SM00112">
    <property type="entry name" value="CA"/>
    <property type="match status" value="6"/>
</dbReference>
<dbReference type="InterPro" id="IPR015919">
    <property type="entry name" value="Cadherin-like_sf"/>
</dbReference>
<feature type="domain" description="Cadherin" evidence="14">
    <location>
        <begin position="578"/>
        <end position="684"/>
    </location>
</feature>
<dbReference type="Gene3D" id="2.60.40.60">
    <property type="entry name" value="Cadherins"/>
    <property type="match status" value="6"/>
</dbReference>
<comment type="caution">
    <text evidence="15">The sequence shown here is derived from an EMBL/GenBank/DDBJ whole genome shotgun (WGS) entry which is preliminary data.</text>
</comment>
<proteinExistence type="predicted"/>
<evidence type="ECO:0000256" key="11">
    <source>
        <dbReference type="ARBA" id="ARBA00023180"/>
    </source>
</evidence>
<feature type="domain" description="Cadherin" evidence="14">
    <location>
        <begin position="33"/>
        <end position="132"/>
    </location>
</feature>
<keyword evidence="5" id="KW-0732">Signal</keyword>
<dbReference type="InterPro" id="IPR013164">
    <property type="entry name" value="Cadherin_N"/>
</dbReference>
<feature type="domain" description="Cadherin" evidence="14">
    <location>
        <begin position="242"/>
        <end position="349"/>
    </location>
</feature>
<keyword evidence="9 13" id="KW-1133">Transmembrane helix</keyword>